<evidence type="ECO:0000313" key="6">
    <source>
        <dbReference type="Proteomes" id="UP000660262"/>
    </source>
</evidence>
<dbReference type="InterPro" id="IPR006652">
    <property type="entry name" value="Kelch_1"/>
</dbReference>
<evidence type="ECO:0000256" key="1">
    <source>
        <dbReference type="ARBA" id="ARBA00022441"/>
    </source>
</evidence>
<evidence type="ECO:0000256" key="3">
    <source>
        <dbReference type="PROSITE-ProRule" id="PRU00087"/>
    </source>
</evidence>
<dbReference type="InterPro" id="IPR015915">
    <property type="entry name" value="Kelch-typ_b-propeller"/>
</dbReference>
<dbReference type="SMART" id="SM00557">
    <property type="entry name" value="IG_FLMN"/>
    <property type="match status" value="1"/>
</dbReference>
<dbReference type="Gene3D" id="2.120.10.80">
    <property type="entry name" value="Kelch-type beta propeller"/>
    <property type="match status" value="1"/>
</dbReference>
<comment type="caution">
    <text evidence="5">The sequence shown here is derived from an EMBL/GenBank/DDBJ whole genome shotgun (WGS) entry which is preliminary data.</text>
</comment>
<dbReference type="InterPro" id="IPR000922">
    <property type="entry name" value="Lectin_gal-bd_dom"/>
</dbReference>
<dbReference type="Proteomes" id="UP000660262">
    <property type="component" value="Unassembled WGS sequence"/>
</dbReference>
<evidence type="ECO:0000313" key="5">
    <source>
        <dbReference type="EMBL" id="GHP12230.1"/>
    </source>
</evidence>
<dbReference type="InterPro" id="IPR043159">
    <property type="entry name" value="Lectin_gal-bd_sf"/>
</dbReference>
<dbReference type="PANTHER" id="PTHR46093:SF18">
    <property type="entry name" value="FIBRONECTIN TYPE-III DOMAIN-CONTAINING PROTEIN"/>
    <property type="match status" value="1"/>
</dbReference>
<dbReference type="Pfam" id="PF02140">
    <property type="entry name" value="SUEL_Lectin"/>
    <property type="match status" value="1"/>
</dbReference>
<dbReference type="InterPro" id="IPR014756">
    <property type="entry name" value="Ig_E-set"/>
</dbReference>
<feature type="domain" description="SUEL-type lectin" evidence="4">
    <location>
        <begin position="382"/>
        <end position="468"/>
    </location>
</feature>
<dbReference type="CDD" id="cd22842">
    <property type="entry name" value="Gal_Rha_Lectin_BGal"/>
    <property type="match status" value="1"/>
</dbReference>
<dbReference type="InterPro" id="IPR017868">
    <property type="entry name" value="Filamin/ABP280_repeat-like"/>
</dbReference>
<dbReference type="PROSITE" id="PS50228">
    <property type="entry name" value="SUEL_LECTIN"/>
    <property type="match status" value="1"/>
</dbReference>
<dbReference type="Pfam" id="PF01344">
    <property type="entry name" value="Kelch_1"/>
    <property type="match status" value="1"/>
</dbReference>
<accession>A0A830I2F6</accession>
<dbReference type="Gene3D" id="2.60.120.200">
    <property type="match status" value="1"/>
</dbReference>
<dbReference type="OrthoDB" id="5322100at2759"/>
<dbReference type="PANTHER" id="PTHR46093">
    <property type="entry name" value="ACYL-COA-BINDING DOMAIN-CONTAINING PROTEIN 5"/>
    <property type="match status" value="1"/>
</dbReference>
<dbReference type="Gene3D" id="2.60.40.10">
    <property type="entry name" value="Immunoglobulins"/>
    <property type="match status" value="1"/>
</dbReference>
<dbReference type="EMBL" id="BNJQ01000039">
    <property type="protein sequence ID" value="GHP12230.1"/>
    <property type="molecule type" value="Genomic_DNA"/>
</dbReference>
<organism evidence="5 6">
    <name type="scientific">Pycnococcus provasolii</name>
    <dbReference type="NCBI Taxonomy" id="41880"/>
    <lineage>
        <taxon>Eukaryota</taxon>
        <taxon>Viridiplantae</taxon>
        <taxon>Chlorophyta</taxon>
        <taxon>Pseudoscourfieldiophyceae</taxon>
        <taxon>Pseudoscourfieldiales</taxon>
        <taxon>Pycnococcaceae</taxon>
        <taxon>Pycnococcus</taxon>
    </lineage>
</organism>
<reference evidence="5" key="1">
    <citation type="submission" date="2020-10" db="EMBL/GenBank/DDBJ databases">
        <title>Unveiling of a novel bifunctional photoreceptor, Dualchrome1, isolated from a cosmopolitan green alga.</title>
        <authorList>
            <person name="Suzuki S."/>
            <person name="Kawachi M."/>
        </authorList>
    </citation>
    <scope>NUCLEOTIDE SEQUENCE</scope>
    <source>
        <strain evidence="5">NIES 2893</strain>
    </source>
</reference>
<evidence type="ECO:0000259" key="4">
    <source>
        <dbReference type="PROSITE" id="PS50228"/>
    </source>
</evidence>
<dbReference type="Pfam" id="PF24681">
    <property type="entry name" value="Kelch_KLHDC2_KLHL20_DRC7"/>
    <property type="match status" value="1"/>
</dbReference>
<dbReference type="Gene3D" id="2.60.120.740">
    <property type="match status" value="1"/>
</dbReference>
<protein>
    <recommendedName>
        <fullName evidence="4">SUEL-type lectin domain-containing protein</fullName>
    </recommendedName>
</protein>
<keyword evidence="6" id="KW-1185">Reference proteome</keyword>
<gene>
    <name evidence="5" type="ORF">PPROV_001095800</name>
</gene>
<feature type="repeat" description="Filamin" evidence="3">
    <location>
        <begin position="41"/>
        <end position="131"/>
    </location>
</feature>
<sequence>MATTTLTLSGYYVVRVYVNGEFAAESETGYVHPAETSMAHSFVYDVEDAVIYNEVVEAPAGVPVSMKIQTVDRFGNLRTTGCDDGWVMKATGPSNFDGSVSDNGDGTYTVSYRADIAGPYKYTITRDGENICQWGGYTCAAGTQSGTKACTLGYAAGEDCAFCLTVFEGTSLNTTSGLYATVPDASEIALDGSFAATAWVHKTAGDATNVRQYVFSKQSPSSGKGVWLAMEATEDAGTYVIEAAVYTGAKKGWRHARATVAIALDAWSLVGMSYSGTELSILASPSGGALEIVESTKYDSEEFGRRNSQPLRVGAGLMGRVDDFRLYDGIPSEVTSLESNAFCPAKVPSLVLHLRLNEGNGYATKDAVGDNDAVIGLVYGSTTEGGKVKLTCPAGHVITDVLFASFGVTDGAGGAYVVDGCSSGNSMEVVTASCMGKATCELKASKATFGKDPCPGTGKSLTISAACGGGMSAWGETPQAAPTLVGVLDVTKSIEPTCTGLPPYMQAMLDDGSCSTAFEPEVNQEVSFGVLRVDGCGFPDLTARDSFVSSVVYPEEMVATADDANTCLPRSVLAEADAVQVTWGGDSAEYCGVFNNAFVFTYAPHKVGTDAKVHIELGGATVMEKALNVKPLSASPKSTSACATSAESGVMTVISVELIDTHGNAIDVPTAKDSASIDIKAFGNTGSFVVPTLLSTSGGVFTYGMTYPTDGDYTLTVRVAGEFAEGCGNAMVQVSAPEMHSLLHASSVDAEEPRSRHVSVEYDGDFYLFGGVTDSEYLSSTIKYSTGVVEAVSEAYAYATPVVVAGAEISAMTAVEVVVDTASLIASGKMRPDCADMAFVDDGAVMPFWIDPLPGCGSSNTTAWVGVSKAGTYHMVHGSATATSLQADPSSFMTFYDSFERDGVFQDGSLWKLLDSECRPTTFTAAAGAFTTSGVVSTSGTKSLMADTFTADGGSLVAKVGLGTSYVLRAHLFDSGCDGAHWISPTVNACSALTMDKAALDRQIGCGIYTGSMKDVYTKMYPWLGTSVKRSSGWHSVEFSSDGTTVVTRIDGVEVDARGVEGSLDEIFLHSGLFTGNEEAPGYWDAIYAVPRVVGLSVNLVVEETKPVHYVVGAGWSEVVTPTSPPARASAAGCEVNGKWIVSGGERNGFFFSDVWQLDFKKGSWSHAPTFGVGPSGRHSHAIAEKDGVLYLSAGKGADGEVLKDFWSLDLKTMTWTDHSATVPKSMMPRFGHHSAVVGNALYVYGGFVSFLPSQELWEFNFASMQWRLIAPNQLTVKSGLGGDAPMYADKDYVPLFDNTMGRIALLANGFASDADRTGAYSSDVDVVGSSCSMSAVLATNSERIGLRCYDDDGSVATAYGSKLAVLKGAKGDYVVYVVASEPLKGLPMSTAY</sequence>
<keyword evidence="2" id="KW-0677">Repeat</keyword>
<dbReference type="GO" id="GO:0030246">
    <property type="term" value="F:carbohydrate binding"/>
    <property type="evidence" value="ECO:0007669"/>
    <property type="project" value="InterPro"/>
</dbReference>
<proteinExistence type="predicted"/>
<dbReference type="InterPro" id="IPR013783">
    <property type="entry name" value="Ig-like_fold"/>
</dbReference>
<dbReference type="PROSITE" id="PS50194">
    <property type="entry name" value="FILAMIN_REPEAT"/>
    <property type="match status" value="1"/>
</dbReference>
<dbReference type="SUPFAM" id="SSF117281">
    <property type="entry name" value="Kelch motif"/>
    <property type="match status" value="1"/>
</dbReference>
<name>A0A830I2F6_9CHLO</name>
<dbReference type="SUPFAM" id="SSF81296">
    <property type="entry name" value="E set domains"/>
    <property type="match status" value="1"/>
</dbReference>
<dbReference type="Pfam" id="PF00630">
    <property type="entry name" value="Filamin"/>
    <property type="match status" value="1"/>
</dbReference>
<evidence type="ECO:0000256" key="2">
    <source>
        <dbReference type="ARBA" id="ARBA00022737"/>
    </source>
</evidence>
<keyword evidence="1" id="KW-0880">Kelch repeat</keyword>
<dbReference type="InterPro" id="IPR001298">
    <property type="entry name" value="Filamin/ABP280_rpt"/>
</dbReference>